<comment type="caution">
    <text evidence="2">The sequence shown here is derived from an EMBL/GenBank/DDBJ whole genome shotgun (WGS) entry which is preliminary data.</text>
</comment>
<organism evidence="2 3">
    <name type="scientific">Rhizobium dioscoreae</name>
    <dbReference type="NCBI Taxonomy" id="2653122"/>
    <lineage>
        <taxon>Bacteria</taxon>
        <taxon>Pseudomonadati</taxon>
        <taxon>Pseudomonadota</taxon>
        <taxon>Alphaproteobacteria</taxon>
        <taxon>Hyphomicrobiales</taxon>
        <taxon>Rhizobiaceae</taxon>
        <taxon>Rhizobium/Agrobacterium group</taxon>
        <taxon>Rhizobium</taxon>
    </lineage>
</organism>
<accession>A0ABQ0Z817</accession>
<evidence type="ECO:0000313" key="2">
    <source>
        <dbReference type="EMBL" id="GES51522.1"/>
    </source>
</evidence>
<reference evidence="2 3" key="1">
    <citation type="journal article" date="2020" name="Genome Biol. Evol.">
        <title>Rhizobium dioscoreae sp. nov., a plant growth-promoting bacterium isolated from yam (Dioscorea species).</title>
        <authorList>
            <person name="Ouyabe M."/>
            <person name="Tanaka N."/>
            <person name="Shiwa Y."/>
            <person name="Fujita N."/>
            <person name="Kikuno H."/>
            <person name="Babil P."/>
            <person name="Shiwachi H."/>
        </authorList>
    </citation>
    <scope>NUCLEOTIDE SEQUENCE [LARGE SCALE GENOMIC DNA]</scope>
    <source>
        <strain evidence="2 3">S-93</strain>
    </source>
</reference>
<dbReference type="InterPro" id="IPR025870">
    <property type="entry name" value="Glyoxalase-like_dom"/>
</dbReference>
<dbReference type="PANTHER" id="PTHR40265">
    <property type="entry name" value="BLL2707 PROTEIN"/>
    <property type="match status" value="1"/>
</dbReference>
<evidence type="ECO:0000313" key="3">
    <source>
        <dbReference type="Proteomes" id="UP000390335"/>
    </source>
</evidence>
<dbReference type="Pfam" id="PF13468">
    <property type="entry name" value="Glyoxalase_3"/>
    <property type="match status" value="1"/>
</dbReference>
<sequence length="281" mass="30319">MAVTAQPLILDHAVIGVLDRLDEAAAIYRKLGFALTPRGYHTLGSINHLAVFGENYLELLGFPPDSDDKRTDLWSYPIGLNGLAFRTTDAASLQRELGDAGKSVTEWRDFSRPVNVGGIEKSASFRTFQIGKEAISNGRFFFCQHNTPELVWQQRDQSHPNGVLDIVDVFIVSRAPEALTELLGGFADTAAPEISRDGIVIHAGIVTLHILSEVDAASRFGSAIPASFDGNERKVALGLKVRSVEATADVLAQGGFSPRAFEGGLLVDADAANGVALWFKE</sequence>
<dbReference type="Gene3D" id="3.10.180.10">
    <property type="entry name" value="2,3-Dihydroxybiphenyl 1,2-Dioxygenase, domain 1"/>
    <property type="match status" value="1"/>
</dbReference>
<dbReference type="PANTHER" id="PTHR40265:SF1">
    <property type="entry name" value="GLYOXALASE-LIKE DOMAIN-CONTAINING PROTEIN"/>
    <property type="match status" value="1"/>
</dbReference>
<proteinExistence type="predicted"/>
<dbReference type="EMBL" id="BLAJ01000004">
    <property type="protein sequence ID" value="GES51522.1"/>
    <property type="molecule type" value="Genomic_DNA"/>
</dbReference>
<dbReference type="Proteomes" id="UP000390335">
    <property type="component" value="Unassembled WGS sequence"/>
</dbReference>
<name>A0ABQ0Z817_9HYPH</name>
<gene>
    <name evidence="2" type="ORF">RsS93_41360</name>
</gene>
<dbReference type="SUPFAM" id="SSF54593">
    <property type="entry name" value="Glyoxalase/Bleomycin resistance protein/Dihydroxybiphenyl dioxygenase"/>
    <property type="match status" value="1"/>
</dbReference>
<dbReference type="InterPro" id="IPR029068">
    <property type="entry name" value="Glyas_Bleomycin-R_OHBP_Dase"/>
</dbReference>
<keyword evidence="3" id="KW-1185">Reference proteome</keyword>
<feature type="domain" description="Glyoxalase-like" evidence="1">
    <location>
        <begin position="10"/>
        <end position="183"/>
    </location>
</feature>
<dbReference type="RefSeq" id="WP_113331248.1">
    <property type="nucleotide sequence ID" value="NZ_BLAI01000001.1"/>
</dbReference>
<evidence type="ECO:0000259" key="1">
    <source>
        <dbReference type="Pfam" id="PF13468"/>
    </source>
</evidence>
<protein>
    <recommendedName>
        <fullName evidence="1">Glyoxalase-like domain-containing protein</fullName>
    </recommendedName>
</protein>